<sequence length="364" mass="41150">MKSLFVLTTLLSPSPSPSSSFHCGTTSCFRCNAQKMLPHAPSITSNISPSLLPTVQLLKPSVFLSRPAINRSSFMPLIKNNKLWVEPLRCSVSVVAEPPRLESADKHKPFAAELSRTIVELSSVGTLSILPQDGSPLGYGVRFAVDLNGAPVLCLNEFDVRFSPDNRRCSLHVQLEQCGQRTPQCTIQGNLEKPVDKTVLRRLCSAWKKRFNEEVEESCIYFIDVERVLQIEDYAQDGVWVSSSEYASAEPDPLRDCAERIVDEINTHSKEDVHRFCNIYADLDFQVLDAKMVWVDRLGFDVHVRSVHDDVYEVRIPFPRQVSDEKGAKSSFNGMSQLAWEVEKNFHSHEFRKVKHLKKVTKSN</sequence>
<evidence type="ECO:0000313" key="3">
    <source>
        <dbReference type="Proteomes" id="UP001153555"/>
    </source>
</evidence>
<dbReference type="SUPFAM" id="SSF50475">
    <property type="entry name" value="FMN-binding split barrel"/>
    <property type="match status" value="1"/>
</dbReference>
<dbReference type="Gene3D" id="2.30.110.10">
    <property type="entry name" value="Electron Transport, Fmn-binding Protein, Chain A"/>
    <property type="match status" value="1"/>
</dbReference>
<gene>
    <name evidence="2" type="ORF">SHERM_16005</name>
</gene>
<dbReference type="InterPro" id="IPR012349">
    <property type="entry name" value="Split_barrel_FMN-bd"/>
</dbReference>
<dbReference type="Pfam" id="PF10615">
    <property type="entry name" value="DUF2470"/>
    <property type="match status" value="1"/>
</dbReference>
<evidence type="ECO:0000313" key="2">
    <source>
        <dbReference type="EMBL" id="CAA0816137.1"/>
    </source>
</evidence>
<protein>
    <submittedName>
        <fullName evidence="2">Glutamyl-tRNA reductase-binding protein-chloroplastic</fullName>
    </submittedName>
</protein>
<dbReference type="InterPro" id="IPR019595">
    <property type="entry name" value="DUF2470"/>
</dbReference>
<comment type="caution">
    <text evidence="2">The sequence shown here is derived from an EMBL/GenBank/DDBJ whole genome shotgun (WGS) entry which is preliminary data.</text>
</comment>
<keyword evidence="3" id="KW-1185">Reference proteome</keyword>
<dbReference type="OrthoDB" id="2138282at2759"/>
<name>A0A9N7R5M0_STRHE</name>
<reference evidence="2" key="1">
    <citation type="submission" date="2019-12" db="EMBL/GenBank/DDBJ databases">
        <authorList>
            <person name="Scholes J."/>
        </authorList>
    </citation>
    <scope>NUCLEOTIDE SEQUENCE</scope>
</reference>
<dbReference type="InterPro" id="IPR037119">
    <property type="entry name" value="Haem_oxidase_HugZ-like_sf"/>
</dbReference>
<dbReference type="EMBL" id="CACSLK010013932">
    <property type="protein sequence ID" value="CAA0816137.1"/>
    <property type="molecule type" value="Genomic_DNA"/>
</dbReference>
<feature type="domain" description="DUF2470" evidence="1">
    <location>
        <begin position="259"/>
        <end position="331"/>
    </location>
</feature>
<dbReference type="PROSITE" id="PS51257">
    <property type="entry name" value="PROKAR_LIPOPROTEIN"/>
    <property type="match status" value="1"/>
</dbReference>
<proteinExistence type="predicted"/>
<dbReference type="Proteomes" id="UP001153555">
    <property type="component" value="Unassembled WGS sequence"/>
</dbReference>
<evidence type="ECO:0000259" key="1">
    <source>
        <dbReference type="Pfam" id="PF10615"/>
    </source>
</evidence>
<dbReference type="PANTHER" id="PTHR13343">
    <property type="entry name" value="CREG1 PROTEIN"/>
    <property type="match status" value="1"/>
</dbReference>
<accession>A0A9N7R5M0</accession>
<dbReference type="GO" id="GO:0009507">
    <property type="term" value="C:chloroplast"/>
    <property type="evidence" value="ECO:0007669"/>
    <property type="project" value="TreeGrafter"/>
</dbReference>
<organism evidence="2 3">
    <name type="scientific">Striga hermonthica</name>
    <name type="common">Purple witchweed</name>
    <name type="synonym">Buchnera hermonthica</name>
    <dbReference type="NCBI Taxonomy" id="68872"/>
    <lineage>
        <taxon>Eukaryota</taxon>
        <taxon>Viridiplantae</taxon>
        <taxon>Streptophyta</taxon>
        <taxon>Embryophyta</taxon>
        <taxon>Tracheophyta</taxon>
        <taxon>Spermatophyta</taxon>
        <taxon>Magnoliopsida</taxon>
        <taxon>eudicotyledons</taxon>
        <taxon>Gunneridae</taxon>
        <taxon>Pentapetalae</taxon>
        <taxon>asterids</taxon>
        <taxon>lamiids</taxon>
        <taxon>Lamiales</taxon>
        <taxon>Orobanchaceae</taxon>
        <taxon>Buchnereae</taxon>
        <taxon>Striga</taxon>
    </lineage>
</organism>
<dbReference type="Gene3D" id="3.20.180.10">
    <property type="entry name" value="PNP-oxidase-like"/>
    <property type="match status" value="1"/>
</dbReference>
<dbReference type="PANTHER" id="PTHR13343:SF22">
    <property type="entry name" value="GLUTAMYL-TRNA REDUCTASE-BINDING PROTEIN, CHLOROPLASTIC"/>
    <property type="match status" value="1"/>
</dbReference>
<dbReference type="AlphaFoldDB" id="A0A9N7R5M0"/>